<evidence type="ECO:0000313" key="4">
    <source>
        <dbReference type="Proteomes" id="UP000219813"/>
    </source>
</evidence>
<dbReference type="EMBL" id="FLQW01000141">
    <property type="protein sequence ID" value="SBS82087.1"/>
    <property type="molecule type" value="Genomic_DNA"/>
</dbReference>
<dbReference type="RefSeq" id="XP_028859481.1">
    <property type="nucleotide sequence ID" value="XM_029008900.1"/>
</dbReference>
<dbReference type="KEGG" id="pmal:PMUG01_03026700"/>
<reference evidence="3" key="2">
    <citation type="submission" date="2016-05" db="EMBL/GenBank/DDBJ databases">
        <authorList>
            <person name="Naeem Raeece"/>
        </authorList>
    </citation>
    <scope>NUCLEOTIDE SEQUENCE [LARGE SCALE GENOMIC DNA]</scope>
</reference>
<evidence type="ECO:0000313" key="2">
    <source>
        <dbReference type="EMBL" id="SBT86311.1"/>
    </source>
</evidence>
<dbReference type="AlphaFoldDB" id="A0A1A8VQZ2"/>
<accession>A0A1A8VQZ2</accession>
<dbReference type="OrthoDB" id="368608at2759"/>
<evidence type="ECO:0000313" key="1">
    <source>
        <dbReference type="EMBL" id="SBS82087.1"/>
    </source>
</evidence>
<proteinExistence type="predicted"/>
<dbReference type="VEuPathDB" id="PlasmoDB:PmUG01_03026700"/>
<reference evidence="1" key="1">
    <citation type="submission" date="2016-05" db="EMBL/GenBank/DDBJ databases">
        <authorList>
            <person name="Lavstsen T."/>
            <person name="Jespersen J.S."/>
        </authorList>
    </citation>
    <scope>NUCLEOTIDE SEQUENCE [LARGE SCALE GENOMIC DNA]</scope>
</reference>
<protein>
    <submittedName>
        <fullName evidence="1">Uncharacterized protein</fullName>
    </submittedName>
</protein>
<keyword evidence="4" id="KW-1185">Reference proteome</keyword>
<dbReference type="GeneID" id="39866831"/>
<dbReference type="OMA" id="KRVIFYE"/>
<dbReference type="EMBL" id="LT594624">
    <property type="protein sequence ID" value="SBT86311.1"/>
    <property type="molecule type" value="Genomic_DNA"/>
</dbReference>
<dbReference type="Proteomes" id="UP000078597">
    <property type="component" value="Unassembled WGS sequence"/>
</dbReference>
<dbReference type="Proteomes" id="UP000219813">
    <property type="component" value="Chromosome 3"/>
</dbReference>
<evidence type="ECO:0000313" key="3">
    <source>
        <dbReference type="Proteomes" id="UP000078597"/>
    </source>
</evidence>
<organism evidence="1 3">
    <name type="scientific">Plasmodium malariae</name>
    <dbReference type="NCBI Taxonomy" id="5858"/>
    <lineage>
        <taxon>Eukaryota</taxon>
        <taxon>Sar</taxon>
        <taxon>Alveolata</taxon>
        <taxon>Apicomplexa</taxon>
        <taxon>Aconoidasida</taxon>
        <taxon>Haemosporida</taxon>
        <taxon>Plasmodiidae</taxon>
        <taxon>Plasmodium</taxon>
        <taxon>Plasmodium (Plasmodium)</taxon>
    </lineage>
</organism>
<name>A0A1A8VQZ2_PLAMA</name>
<gene>
    <name evidence="2" type="primary">PmUG01_03026700</name>
    <name evidence="1" type="ORF">PMALA_002720</name>
    <name evidence="2" type="ORF">PMUG01_03026700</name>
</gene>
<sequence>MSRLNKFKDAYSDYARTRCYNPKVHVSGWYDIQNDECYIQNYNKMREFYMTEYPTCKMEEKYKNMKRKCLKNNSDKKIIFYQDDDTKYWVTENKESYKANNERET</sequence>
<reference evidence="2 4" key="3">
    <citation type="submission" date="2016-06" db="EMBL/GenBank/DDBJ databases">
        <authorList>
            <consortium name="Pathogen Informatics"/>
        </authorList>
    </citation>
    <scope>NUCLEOTIDE SEQUENCE [LARGE SCALE GENOMIC DNA]</scope>
</reference>